<evidence type="ECO:0000313" key="1">
    <source>
        <dbReference type="EMBL" id="KAJ3220602.1"/>
    </source>
</evidence>
<dbReference type="AlphaFoldDB" id="A0AAD5U0Z8"/>
<accession>A0AAD5U0Z8</accession>
<dbReference type="Proteomes" id="UP001211065">
    <property type="component" value="Unassembled WGS sequence"/>
</dbReference>
<evidence type="ECO:0000313" key="2">
    <source>
        <dbReference type="Proteomes" id="UP001211065"/>
    </source>
</evidence>
<dbReference type="EMBL" id="JADGJW010000288">
    <property type="protein sequence ID" value="KAJ3220602.1"/>
    <property type="molecule type" value="Genomic_DNA"/>
</dbReference>
<reference evidence="1" key="1">
    <citation type="submission" date="2020-05" db="EMBL/GenBank/DDBJ databases">
        <title>Phylogenomic resolution of chytrid fungi.</title>
        <authorList>
            <person name="Stajich J.E."/>
            <person name="Amses K."/>
            <person name="Simmons R."/>
            <person name="Seto K."/>
            <person name="Myers J."/>
            <person name="Bonds A."/>
            <person name="Quandt C.A."/>
            <person name="Barry K."/>
            <person name="Liu P."/>
            <person name="Grigoriev I."/>
            <person name="Longcore J.E."/>
            <person name="James T.Y."/>
        </authorList>
    </citation>
    <scope>NUCLEOTIDE SEQUENCE</scope>
    <source>
        <strain evidence="1">JEL0476</strain>
    </source>
</reference>
<comment type="caution">
    <text evidence="1">The sequence shown here is derived from an EMBL/GenBank/DDBJ whole genome shotgun (WGS) entry which is preliminary data.</text>
</comment>
<protein>
    <submittedName>
        <fullName evidence="1">Uncharacterized protein</fullName>
    </submittedName>
</protein>
<sequence length="397" mass="45629">MSLLQNQLSREPKNLLEKIATNIDINDVNVWETGNEINRILNVKNYKVKGNQKLTAQALDSLCLLVACKIMDVSIDLKDFQRQSGLKEKDLKLECFKINDLFDKHKNIETAKNPLSQILNMYGSPSLLSTVEKLKIIYVEKLKEKMTLAEQKSFQIHSQERSINAICAFGVCKAIMPQTIKKDFIEFSGQTAHKFEESYKNLMKLCSEEFAILANDKSLTNFKSTIQRQKTTPILHETENVDTYLVGIGKSNKHTSHVNSKFAAPSEDICSDSAENIEENDKLKIDEECNLRDLEKIKVNLQNIFQSSVVEIGKEKDENIKSTKVEDKKKVEKKKRTWLEMQPADILEKREILVGSNIMVGHGDWSSSKKIVEYRKWEKSILEELEEIIKIEELKEN</sequence>
<proteinExistence type="predicted"/>
<name>A0AAD5U0Z8_9FUNG</name>
<gene>
    <name evidence="1" type="ORF">HK099_004155</name>
</gene>
<organism evidence="1 2">
    <name type="scientific">Clydaea vesicula</name>
    <dbReference type="NCBI Taxonomy" id="447962"/>
    <lineage>
        <taxon>Eukaryota</taxon>
        <taxon>Fungi</taxon>
        <taxon>Fungi incertae sedis</taxon>
        <taxon>Chytridiomycota</taxon>
        <taxon>Chytridiomycota incertae sedis</taxon>
        <taxon>Chytridiomycetes</taxon>
        <taxon>Lobulomycetales</taxon>
        <taxon>Lobulomycetaceae</taxon>
        <taxon>Clydaea</taxon>
    </lineage>
</organism>
<keyword evidence="2" id="KW-1185">Reference proteome</keyword>